<evidence type="ECO:0000256" key="3">
    <source>
        <dbReference type="ARBA" id="ARBA00023002"/>
    </source>
</evidence>
<gene>
    <name evidence="9" type="ordered locus">Psta_1565</name>
</gene>
<dbReference type="InterPro" id="IPR036188">
    <property type="entry name" value="FAD/NAD-bd_sf"/>
</dbReference>
<dbReference type="PANTHER" id="PTHR43498:SF1">
    <property type="entry name" value="COB--COM HETERODISULFIDE REDUCTASE IRON-SULFUR SUBUNIT A"/>
    <property type="match status" value="1"/>
</dbReference>
<dbReference type="GO" id="GO:0046872">
    <property type="term" value="F:metal ion binding"/>
    <property type="evidence" value="ECO:0007669"/>
    <property type="project" value="UniProtKB-KW"/>
</dbReference>
<dbReference type="Proteomes" id="UP000001887">
    <property type="component" value="Chromosome"/>
</dbReference>
<dbReference type="Pfam" id="PF25275">
    <property type="entry name" value="Golvesin_C"/>
    <property type="match status" value="1"/>
</dbReference>
<feature type="chain" id="PRO_5003036069" description="Golvesin/Xly CBD-like domain-containing protein" evidence="7">
    <location>
        <begin position="26"/>
        <end position="692"/>
    </location>
</feature>
<feature type="region of interest" description="Disordered" evidence="6">
    <location>
        <begin position="241"/>
        <end position="261"/>
    </location>
</feature>
<dbReference type="SUPFAM" id="SSF51905">
    <property type="entry name" value="FAD/NAD(P)-binding domain"/>
    <property type="match status" value="1"/>
</dbReference>
<protein>
    <recommendedName>
        <fullName evidence="8">Golvesin/Xly CBD-like domain-containing protein</fullName>
    </recommendedName>
</protein>
<evidence type="ECO:0000256" key="5">
    <source>
        <dbReference type="ARBA" id="ARBA00023014"/>
    </source>
</evidence>
<dbReference type="AlphaFoldDB" id="D2QXQ5"/>
<keyword evidence="3" id="KW-0560">Oxidoreductase</keyword>
<dbReference type="eggNOG" id="COG0654">
    <property type="taxonomic scope" value="Bacteria"/>
</dbReference>
<dbReference type="PANTHER" id="PTHR43498">
    <property type="entry name" value="FERREDOXIN:COB-COM HETERODISULFIDE REDUCTASE SUBUNIT A"/>
    <property type="match status" value="1"/>
</dbReference>
<name>D2QXQ5_PIRSD</name>
<keyword evidence="1" id="KW-0004">4Fe-4S</keyword>
<dbReference type="OrthoDB" id="287984at2"/>
<dbReference type="HOGENOM" id="CLU_025277_0_0_0"/>
<evidence type="ECO:0000256" key="1">
    <source>
        <dbReference type="ARBA" id="ARBA00022485"/>
    </source>
</evidence>
<evidence type="ECO:0000313" key="10">
    <source>
        <dbReference type="Proteomes" id="UP000001887"/>
    </source>
</evidence>
<keyword evidence="10" id="KW-1185">Reference proteome</keyword>
<evidence type="ECO:0000313" key="9">
    <source>
        <dbReference type="EMBL" id="ADB16240.1"/>
    </source>
</evidence>
<keyword evidence="2" id="KW-0479">Metal-binding</keyword>
<evidence type="ECO:0000256" key="4">
    <source>
        <dbReference type="ARBA" id="ARBA00023004"/>
    </source>
</evidence>
<evidence type="ECO:0000256" key="7">
    <source>
        <dbReference type="SAM" id="SignalP"/>
    </source>
</evidence>
<dbReference type="GO" id="GO:0051539">
    <property type="term" value="F:4 iron, 4 sulfur cluster binding"/>
    <property type="evidence" value="ECO:0007669"/>
    <property type="project" value="UniProtKB-KW"/>
</dbReference>
<organism evidence="9 10">
    <name type="scientific">Pirellula staleyi (strain ATCC 27377 / DSM 6068 / ICPB 4128)</name>
    <name type="common">Pirella staleyi</name>
    <dbReference type="NCBI Taxonomy" id="530564"/>
    <lineage>
        <taxon>Bacteria</taxon>
        <taxon>Pseudomonadati</taxon>
        <taxon>Planctomycetota</taxon>
        <taxon>Planctomycetia</taxon>
        <taxon>Pirellulales</taxon>
        <taxon>Pirellulaceae</taxon>
        <taxon>Pirellula</taxon>
    </lineage>
</organism>
<accession>D2QXQ5</accession>
<dbReference type="InterPro" id="IPR039650">
    <property type="entry name" value="HdrA-like"/>
</dbReference>
<evidence type="ECO:0000259" key="8">
    <source>
        <dbReference type="Pfam" id="PF25275"/>
    </source>
</evidence>
<dbReference type="KEGG" id="psl:Psta_1565"/>
<keyword evidence="5" id="KW-0411">Iron-sulfur</keyword>
<dbReference type="STRING" id="530564.Psta_1565"/>
<proteinExistence type="predicted"/>
<feature type="signal peptide" evidence="7">
    <location>
        <begin position="1"/>
        <end position="25"/>
    </location>
</feature>
<reference evidence="9 10" key="1">
    <citation type="journal article" date="2009" name="Stand. Genomic Sci.">
        <title>Complete genome sequence of Pirellula staleyi type strain (ATCC 27377).</title>
        <authorList>
            <person name="Clum A."/>
            <person name="Tindall B.J."/>
            <person name="Sikorski J."/>
            <person name="Ivanova N."/>
            <person name="Mavrommatis K."/>
            <person name="Lucas S."/>
            <person name="Glavina del Rio T."/>
            <person name="Nolan M."/>
            <person name="Chen F."/>
            <person name="Tice H."/>
            <person name="Pitluck S."/>
            <person name="Cheng J.F."/>
            <person name="Chertkov O."/>
            <person name="Brettin T."/>
            <person name="Han C."/>
            <person name="Detter J.C."/>
            <person name="Kuske C."/>
            <person name="Bruce D."/>
            <person name="Goodwin L."/>
            <person name="Ovchinikova G."/>
            <person name="Pati A."/>
            <person name="Mikhailova N."/>
            <person name="Chen A."/>
            <person name="Palaniappan K."/>
            <person name="Land M."/>
            <person name="Hauser L."/>
            <person name="Chang Y.J."/>
            <person name="Jeffries C.D."/>
            <person name="Chain P."/>
            <person name="Rohde M."/>
            <person name="Goker M."/>
            <person name="Bristow J."/>
            <person name="Eisen J.A."/>
            <person name="Markowitz V."/>
            <person name="Hugenholtz P."/>
            <person name="Kyrpides N.C."/>
            <person name="Klenk H.P."/>
            <person name="Lapidus A."/>
        </authorList>
    </citation>
    <scope>NUCLEOTIDE SEQUENCE [LARGE SCALE GENOMIC DNA]</scope>
    <source>
        <strain evidence="10">ATCC 27377 / DSM 6068 / ICPB 4128</strain>
    </source>
</reference>
<feature type="domain" description="Golvesin/Xly CBD-like" evidence="8">
    <location>
        <begin position="565"/>
        <end position="688"/>
    </location>
</feature>
<evidence type="ECO:0000256" key="6">
    <source>
        <dbReference type="SAM" id="MobiDB-lite"/>
    </source>
</evidence>
<keyword evidence="7" id="KW-0732">Signal</keyword>
<dbReference type="EMBL" id="CP001848">
    <property type="protein sequence ID" value="ADB16240.1"/>
    <property type="molecule type" value="Genomic_DNA"/>
</dbReference>
<dbReference type="GO" id="GO:0016491">
    <property type="term" value="F:oxidoreductase activity"/>
    <property type="evidence" value="ECO:0007669"/>
    <property type="project" value="UniProtKB-KW"/>
</dbReference>
<dbReference type="Gene3D" id="3.50.50.60">
    <property type="entry name" value="FAD/NAD(P)-binding domain"/>
    <property type="match status" value="1"/>
</dbReference>
<dbReference type="InterPro" id="IPR033803">
    <property type="entry name" value="CBD-like_Golvesin-Xly"/>
</dbReference>
<sequence length="692" mass="75228" precursor="true">MNTSSTLRALLGATLLLALSATAHAQNDTFDVVVYGGTSGGIAAAIQTRRMGKTVVLIEPTKHVGGLTTGGLGATDIGNKGAIGGISREFYQRVRKHYSDPAAWKFGKQPAGYDSGRRSEVGQEDAMWTFEPSVAEQIYRDMLAEAKVDVIYGERLDLKKGVTKVEGQIQSIQMESGRKFQGKRFIDATYEGDLLALAGVSYHVGREANAVYGETLNGVQTKNAVKHQLQPGVDPYVKAGDPSSGLLPGVHAGPPGEEGSGDKRVQAYNFRMCLTDVAENRLPITKPEGYSEARYELLLRNFEAGENRAPWNPIRMPNGKTDINNNFGFSTDNIGMNYDFPDGDYALREKIFAEHLQYQQGLLWTLITNPRVPKAIQESVAKWGPCKDEFTETAGWPHQLYVREARRMISDYVMAQSNCQGKRVVDDSVGLAAYTMDSHNVQRYVDEKGHARNEGDVQVGGFPPYGIAYRSIVPKEGECNNLLVPVCLSASHIAYGSIRMEPVFMVLGQSAATAACQSIDDALTVQRVDVKKLQAKLLEDKQILAWTGAAGGGIPVEKFSGVVIDDEKADKTGEWQQSNSIAGYVGGRYLHDGDSLKGQLAAKFTLPLPKPGKYEVRIAYLANPNRSKAVPVMIESASGNSATSIDQTKTAPIDKLWLSLGEFEGDKQIVVTIKNEGTTGHVIVDAVQALAK</sequence>
<dbReference type="CDD" id="cd14488">
    <property type="entry name" value="CBM6-CBM35-CBM36_like_2"/>
    <property type="match status" value="1"/>
</dbReference>
<evidence type="ECO:0000256" key="2">
    <source>
        <dbReference type="ARBA" id="ARBA00022723"/>
    </source>
</evidence>
<dbReference type="Pfam" id="PF12831">
    <property type="entry name" value="FAD_oxidored"/>
    <property type="match status" value="1"/>
</dbReference>
<keyword evidence="4" id="KW-0408">Iron</keyword>